<dbReference type="PANTHER" id="PTHR23500">
    <property type="entry name" value="SOLUTE CARRIER FAMILY 2, FACILITATED GLUCOSE TRANSPORTER"/>
    <property type="match status" value="1"/>
</dbReference>
<dbReference type="Proteomes" id="UP001055439">
    <property type="component" value="Chromosome 8"/>
</dbReference>
<dbReference type="GO" id="GO:0016020">
    <property type="term" value="C:membrane"/>
    <property type="evidence" value="ECO:0007669"/>
    <property type="project" value="UniProtKB-SubCell"/>
</dbReference>
<proteinExistence type="inferred from homology"/>
<feature type="transmembrane region" description="Helical" evidence="10">
    <location>
        <begin position="286"/>
        <end position="310"/>
    </location>
</feature>
<evidence type="ECO:0000259" key="11">
    <source>
        <dbReference type="PROSITE" id="PS50850"/>
    </source>
</evidence>
<dbReference type="OrthoDB" id="5296287at2759"/>
<evidence type="ECO:0000256" key="3">
    <source>
        <dbReference type="ARBA" id="ARBA00022448"/>
    </source>
</evidence>
<sequence>MGGGGFVGTEAAKRAELYEGRITGYFILACVVGSLGGSLFGYDLGLSSGVTAMDDFLKEFFPTVYRRKQAHRHESDYCKYDNQVLTLFTSSLYFAALVSTFGASLVTRKYGRRTSIMSGAVSFFLGSAINAGAVNIFMLIAGRILLGFGIGFGNQAVPLYLSEIAPPKIRGAVNQLFQLTTVSGILVADVINYFTEKLHPWGWRLSLGLAVVPAILMFVGGAFLPETPNSLVEQGKLEEARRILEKVRGTHRVDAEFEDLKEASDAARAVKHPFRNLLKPRNRPQLIIGALAIPAFQQLSGMNSILFYAPEIFQSLGMGSGAALYSNIISGSMLVIGALVSIAVADRLGRRFLFIEAGTQMIASMIVVAVILALKIGNGETISRGLAATLVIAICAFVVSYGWSWGPLGWLVPSEIFPLETRSAGQSIVVCVNMFFTAAIAQCFLAMLCHMKSLHPLRRIDRDHVLVHYLAATGDEAGADRGDVSAVAEALVLEAHRLQGSRQDGSEPAAGEESSSSRRSLELSTLTWIDTSLSLVVVPAQGWEVPFIYARSLYPSHLETAARRSCHKPLRPAPRSDFGEEESLIGRSRRLIGELVMSSTAAAIGGGSSGKGKAVAAPEAKMKVETSAKPIIKQKCAAVVGKPEGKTAISSTKTVTKTINKTVKGRAEKKVYSLPGQKYDPPEEREPLRIFYESLSGQIPSSEMAEIWMMEHGLLSPERAKKAYERKQRRQQQQRLGTPIKSNKQERPESSKKPQVSKNGDVKAKKRVNYSDDDDDDFIVKSKKAK</sequence>
<accession>A0A9E7KXZ0</accession>
<feature type="transmembrane region" description="Helical" evidence="10">
    <location>
        <begin position="119"/>
        <end position="152"/>
    </location>
</feature>
<evidence type="ECO:0000256" key="6">
    <source>
        <dbReference type="ARBA" id="ARBA00022847"/>
    </source>
</evidence>
<dbReference type="FunFam" id="1.20.1250.20:FF:000002">
    <property type="entry name" value="Sugar transport protein 13"/>
    <property type="match status" value="1"/>
</dbReference>
<keyword evidence="8 10" id="KW-0472">Membrane</keyword>
<dbReference type="PROSITE" id="PS00216">
    <property type="entry name" value="SUGAR_TRANSPORT_1"/>
    <property type="match status" value="1"/>
</dbReference>
<keyword evidence="4 12" id="KW-0762">Sugar transport</keyword>
<feature type="transmembrane region" description="Helical" evidence="10">
    <location>
        <begin position="386"/>
        <end position="404"/>
    </location>
</feature>
<organism evidence="12 13">
    <name type="scientific">Musa troglodytarum</name>
    <name type="common">fe'i banana</name>
    <dbReference type="NCBI Taxonomy" id="320322"/>
    <lineage>
        <taxon>Eukaryota</taxon>
        <taxon>Viridiplantae</taxon>
        <taxon>Streptophyta</taxon>
        <taxon>Embryophyta</taxon>
        <taxon>Tracheophyta</taxon>
        <taxon>Spermatophyta</taxon>
        <taxon>Magnoliopsida</taxon>
        <taxon>Liliopsida</taxon>
        <taxon>Zingiberales</taxon>
        <taxon>Musaceae</taxon>
        <taxon>Musa</taxon>
    </lineage>
</organism>
<feature type="region of interest" description="Disordered" evidence="9">
    <location>
        <begin position="722"/>
        <end position="786"/>
    </location>
</feature>
<dbReference type="NCBIfam" id="TIGR00879">
    <property type="entry name" value="SP"/>
    <property type="match status" value="1"/>
</dbReference>
<dbReference type="Pfam" id="PF00083">
    <property type="entry name" value="Sugar_tr"/>
    <property type="match status" value="1"/>
</dbReference>
<reference evidence="12" key="1">
    <citation type="submission" date="2022-05" db="EMBL/GenBank/DDBJ databases">
        <title>The Musa troglodytarum L. genome provides insights into the mechanism of non-climacteric behaviour and enrichment of carotenoids.</title>
        <authorList>
            <person name="Wang J."/>
        </authorList>
    </citation>
    <scope>NUCLEOTIDE SEQUENCE</scope>
    <source>
        <tissue evidence="12">Leaf</tissue>
    </source>
</reference>
<evidence type="ECO:0000256" key="1">
    <source>
        <dbReference type="ARBA" id="ARBA00004141"/>
    </source>
</evidence>
<comment type="subcellular location">
    <subcellularLocation>
        <location evidence="1">Membrane</location>
        <topology evidence="1">Multi-pass membrane protein</topology>
    </subcellularLocation>
</comment>
<evidence type="ECO:0000256" key="4">
    <source>
        <dbReference type="ARBA" id="ARBA00022597"/>
    </source>
</evidence>
<feature type="domain" description="Major facilitator superfamily (MFS) profile" evidence="11">
    <location>
        <begin position="29"/>
        <end position="500"/>
    </location>
</feature>
<comment type="similarity">
    <text evidence="2">Belongs to the major facilitator superfamily. Sugar transporter (TC 2.A.1.1) family.</text>
</comment>
<feature type="transmembrane region" description="Helical" evidence="10">
    <location>
        <begin position="84"/>
        <end position="107"/>
    </location>
</feature>
<dbReference type="SUPFAM" id="SSF103473">
    <property type="entry name" value="MFS general substrate transporter"/>
    <property type="match status" value="1"/>
</dbReference>
<keyword evidence="13" id="KW-1185">Reference proteome</keyword>
<dbReference type="InterPro" id="IPR036259">
    <property type="entry name" value="MFS_trans_sf"/>
</dbReference>
<dbReference type="InterPro" id="IPR005829">
    <property type="entry name" value="Sugar_transporter_CS"/>
</dbReference>
<feature type="transmembrane region" description="Helical" evidence="10">
    <location>
        <begin position="22"/>
        <end position="42"/>
    </location>
</feature>
<protein>
    <submittedName>
        <fullName evidence="12">Sugar transporter</fullName>
    </submittedName>
</protein>
<keyword evidence="3" id="KW-0813">Transport</keyword>
<evidence type="ECO:0000256" key="7">
    <source>
        <dbReference type="ARBA" id="ARBA00022989"/>
    </source>
</evidence>
<gene>
    <name evidence="12" type="ORF">MUK42_16976</name>
</gene>
<dbReference type="InterPro" id="IPR020846">
    <property type="entry name" value="MFS_dom"/>
</dbReference>
<feature type="transmembrane region" description="Helical" evidence="10">
    <location>
        <begin position="351"/>
        <end position="374"/>
    </location>
</feature>
<evidence type="ECO:0000256" key="10">
    <source>
        <dbReference type="SAM" id="Phobius"/>
    </source>
</evidence>
<evidence type="ECO:0000256" key="5">
    <source>
        <dbReference type="ARBA" id="ARBA00022692"/>
    </source>
</evidence>
<evidence type="ECO:0000313" key="13">
    <source>
        <dbReference type="Proteomes" id="UP001055439"/>
    </source>
</evidence>
<dbReference type="InterPro" id="IPR003663">
    <property type="entry name" value="Sugar/inositol_transpt"/>
</dbReference>
<dbReference type="Gene3D" id="1.20.1250.20">
    <property type="entry name" value="MFS general substrate transporter like domains"/>
    <property type="match status" value="1"/>
</dbReference>
<dbReference type="PROSITE" id="PS50850">
    <property type="entry name" value="MFS"/>
    <property type="match status" value="1"/>
</dbReference>
<evidence type="ECO:0000256" key="9">
    <source>
        <dbReference type="SAM" id="MobiDB-lite"/>
    </source>
</evidence>
<feature type="transmembrane region" description="Helical" evidence="10">
    <location>
        <begin position="201"/>
        <end position="224"/>
    </location>
</feature>
<dbReference type="GO" id="GO:0015145">
    <property type="term" value="F:monosaccharide transmembrane transporter activity"/>
    <property type="evidence" value="ECO:0007669"/>
    <property type="project" value="InterPro"/>
</dbReference>
<dbReference type="CDD" id="cd17361">
    <property type="entry name" value="MFS_STP"/>
    <property type="match status" value="1"/>
</dbReference>
<dbReference type="EMBL" id="CP097510">
    <property type="protein sequence ID" value="URE31145.1"/>
    <property type="molecule type" value="Genomic_DNA"/>
</dbReference>
<feature type="compositionally biased region" description="Basic and acidic residues" evidence="9">
    <location>
        <begin position="743"/>
        <end position="752"/>
    </location>
</feature>
<evidence type="ECO:0000256" key="8">
    <source>
        <dbReference type="ARBA" id="ARBA00023136"/>
    </source>
</evidence>
<dbReference type="AlphaFoldDB" id="A0A9E7KXZ0"/>
<dbReference type="PRINTS" id="PR00171">
    <property type="entry name" value="SUGRTRNSPORT"/>
</dbReference>
<keyword evidence="7 10" id="KW-1133">Transmembrane helix</keyword>
<dbReference type="InterPro" id="IPR044778">
    <property type="entry name" value="MFS_STP/MST-like_plant"/>
</dbReference>
<feature type="transmembrane region" description="Helical" evidence="10">
    <location>
        <begin position="322"/>
        <end position="345"/>
    </location>
</feature>
<keyword evidence="6" id="KW-0769">Symport</keyword>
<dbReference type="InterPro" id="IPR045262">
    <property type="entry name" value="STP/PLT_plant"/>
</dbReference>
<feature type="region of interest" description="Disordered" evidence="9">
    <location>
        <begin position="499"/>
        <end position="518"/>
    </location>
</feature>
<keyword evidence="5 10" id="KW-0812">Transmembrane</keyword>
<dbReference type="GO" id="GO:0015293">
    <property type="term" value="F:symporter activity"/>
    <property type="evidence" value="ECO:0007669"/>
    <property type="project" value="UniProtKB-KW"/>
</dbReference>
<dbReference type="PANTHER" id="PTHR23500:SF14">
    <property type="entry name" value="SUGAR TRANSPORT PROTEIN 14"/>
    <property type="match status" value="1"/>
</dbReference>
<evidence type="ECO:0000256" key="2">
    <source>
        <dbReference type="ARBA" id="ARBA00010992"/>
    </source>
</evidence>
<dbReference type="InterPro" id="IPR005828">
    <property type="entry name" value="MFS_sugar_transport-like"/>
</dbReference>
<dbReference type="PROSITE" id="PS00217">
    <property type="entry name" value="SUGAR_TRANSPORT_2"/>
    <property type="match status" value="1"/>
</dbReference>
<feature type="transmembrane region" description="Helical" evidence="10">
    <location>
        <begin position="424"/>
        <end position="449"/>
    </location>
</feature>
<evidence type="ECO:0000313" key="12">
    <source>
        <dbReference type="EMBL" id="URE31145.1"/>
    </source>
</evidence>
<name>A0A9E7KXZ0_9LILI</name>